<protein>
    <submittedName>
        <fullName evidence="4">GNAT family N-acetyltransferase</fullName>
    </submittedName>
</protein>
<dbReference type="SUPFAM" id="SSF55729">
    <property type="entry name" value="Acyl-CoA N-acyltransferases (Nat)"/>
    <property type="match status" value="1"/>
</dbReference>
<dbReference type="InterPro" id="IPR000182">
    <property type="entry name" value="GNAT_dom"/>
</dbReference>
<dbReference type="InterPro" id="IPR016181">
    <property type="entry name" value="Acyl_CoA_acyltransferase"/>
</dbReference>
<evidence type="ECO:0000256" key="1">
    <source>
        <dbReference type="ARBA" id="ARBA00022679"/>
    </source>
</evidence>
<dbReference type="InterPro" id="IPR050680">
    <property type="entry name" value="YpeA/RimI_acetyltransf"/>
</dbReference>
<dbReference type="PANTHER" id="PTHR43420">
    <property type="entry name" value="ACETYLTRANSFERASE"/>
    <property type="match status" value="1"/>
</dbReference>
<dbReference type="RefSeq" id="WP_182160723.1">
    <property type="nucleotide sequence ID" value="NZ_JACEZT010000003.1"/>
</dbReference>
<evidence type="ECO:0000313" key="4">
    <source>
        <dbReference type="EMBL" id="MBA5636576.1"/>
    </source>
</evidence>
<dbReference type="AlphaFoldDB" id="A0A7W2EQ70"/>
<dbReference type="Pfam" id="PF08445">
    <property type="entry name" value="FR47"/>
    <property type="match status" value="1"/>
</dbReference>
<dbReference type="PROSITE" id="PS51186">
    <property type="entry name" value="GNAT"/>
    <property type="match status" value="1"/>
</dbReference>
<evidence type="ECO:0000256" key="2">
    <source>
        <dbReference type="ARBA" id="ARBA00023315"/>
    </source>
</evidence>
<comment type="caution">
    <text evidence="4">The sequence shown here is derived from an EMBL/GenBank/DDBJ whole genome shotgun (WGS) entry which is preliminary data.</text>
</comment>
<name>A0A7W2EQ70_9BURK</name>
<dbReference type="CDD" id="cd04301">
    <property type="entry name" value="NAT_SF"/>
    <property type="match status" value="1"/>
</dbReference>
<dbReference type="InterPro" id="IPR013653">
    <property type="entry name" value="GCN5-like_dom"/>
</dbReference>
<evidence type="ECO:0000313" key="5">
    <source>
        <dbReference type="Proteomes" id="UP000534388"/>
    </source>
</evidence>
<dbReference type="Gene3D" id="3.40.630.30">
    <property type="match status" value="1"/>
</dbReference>
<keyword evidence="1 4" id="KW-0808">Transferase</keyword>
<dbReference type="GO" id="GO:0016747">
    <property type="term" value="F:acyltransferase activity, transferring groups other than amino-acyl groups"/>
    <property type="evidence" value="ECO:0007669"/>
    <property type="project" value="InterPro"/>
</dbReference>
<keyword evidence="2" id="KW-0012">Acyltransferase</keyword>
<feature type="domain" description="N-acetyltransferase" evidence="3">
    <location>
        <begin position="85"/>
        <end position="230"/>
    </location>
</feature>
<accession>A0A7W2EQ70</accession>
<reference evidence="4 5" key="1">
    <citation type="submission" date="2020-07" db="EMBL/GenBank/DDBJ databases">
        <title>Novel species isolated from subtropical streams in China.</title>
        <authorList>
            <person name="Lu H."/>
        </authorList>
    </citation>
    <scope>NUCLEOTIDE SEQUENCE [LARGE SCALE GENOMIC DNA]</scope>
    <source>
        <strain evidence="4 5">LX20W</strain>
    </source>
</reference>
<evidence type="ECO:0000259" key="3">
    <source>
        <dbReference type="PROSITE" id="PS51186"/>
    </source>
</evidence>
<dbReference type="EMBL" id="JACEZT010000003">
    <property type="protein sequence ID" value="MBA5636576.1"/>
    <property type="molecule type" value="Genomic_DNA"/>
</dbReference>
<gene>
    <name evidence="4" type="ORF">H3H37_05860</name>
</gene>
<organism evidence="4 5">
    <name type="scientific">Rugamonas brunnea</name>
    <dbReference type="NCBI Taxonomy" id="2758569"/>
    <lineage>
        <taxon>Bacteria</taxon>
        <taxon>Pseudomonadati</taxon>
        <taxon>Pseudomonadota</taxon>
        <taxon>Betaproteobacteria</taxon>
        <taxon>Burkholderiales</taxon>
        <taxon>Oxalobacteraceae</taxon>
        <taxon>Telluria group</taxon>
        <taxon>Rugamonas</taxon>
    </lineage>
</organism>
<proteinExistence type="predicted"/>
<dbReference type="Proteomes" id="UP000534388">
    <property type="component" value="Unassembled WGS sequence"/>
</dbReference>
<keyword evidence="5" id="KW-1185">Reference proteome</keyword>
<sequence length="231" mass="25203">MLDQLDNVFWHALSGPQAHLATGAGAARRYAPGFSPIIGFAIPEQPDFAALAPFCQPGELFYCAGWSGAAPDGWAVEVEAMMICMVWRGALPAADDAPDAIALGPEHVEQAVQLAALTKPGPFGPRTLELGDYYGYVDGDRLIAMAGERSRLPGLREISGVCTHPDYQGRGLARRLMFKLIRNHMLRDEQSFLHVMAANEAAHQLYLRMGFADYRHTVVRVVARTGQPART</sequence>